<dbReference type="Proteomes" id="UP000827092">
    <property type="component" value="Unassembled WGS sequence"/>
</dbReference>
<name>A0AAV6UGL7_9ARAC</name>
<organism evidence="1 2">
    <name type="scientific">Oedothorax gibbosus</name>
    <dbReference type="NCBI Taxonomy" id="931172"/>
    <lineage>
        <taxon>Eukaryota</taxon>
        <taxon>Metazoa</taxon>
        <taxon>Ecdysozoa</taxon>
        <taxon>Arthropoda</taxon>
        <taxon>Chelicerata</taxon>
        <taxon>Arachnida</taxon>
        <taxon>Araneae</taxon>
        <taxon>Araneomorphae</taxon>
        <taxon>Entelegynae</taxon>
        <taxon>Araneoidea</taxon>
        <taxon>Linyphiidae</taxon>
        <taxon>Erigoninae</taxon>
        <taxon>Oedothorax</taxon>
    </lineage>
</organism>
<evidence type="ECO:0000313" key="2">
    <source>
        <dbReference type="Proteomes" id="UP000827092"/>
    </source>
</evidence>
<keyword evidence="2" id="KW-1185">Reference proteome</keyword>
<accession>A0AAV6UGL7</accession>
<gene>
    <name evidence="1" type="ORF">JTE90_016967</name>
</gene>
<sequence length="96" mass="11247">MEGTPLNLLGIRAQAALQMGLTYRVRYWGYWRNGFLEDNRGTWKLHLNSEFWVVGEYARQSTSEYHIQVMYTRIASGGERKCSPTLRNTSCLLTYY</sequence>
<proteinExistence type="predicted"/>
<dbReference type="EMBL" id="JAFNEN010000428">
    <property type="protein sequence ID" value="KAG8183179.1"/>
    <property type="molecule type" value="Genomic_DNA"/>
</dbReference>
<protein>
    <submittedName>
        <fullName evidence="1">Uncharacterized protein</fullName>
    </submittedName>
</protein>
<comment type="caution">
    <text evidence="1">The sequence shown here is derived from an EMBL/GenBank/DDBJ whole genome shotgun (WGS) entry which is preliminary data.</text>
</comment>
<reference evidence="1 2" key="1">
    <citation type="journal article" date="2022" name="Nat. Ecol. Evol.">
        <title>A masculinizing supergene underlies an exaggerated male reproductive morph in a spider.</title>
        <authorList>
            <person name="Hendrickx F."/>
            <person name="De Corte Z."/>
            <person name="Sonet G."/>
            <person name="Van Belleghem S.M."/>
            <person name="Kostlbacher S."/>
            <person name="Vangestel C."/>
        </authorList>
    </citation>
    <scope>NUCLEOTIDE SEQUENCE [LARGE SCALE GENOMIC DNA]</scope>
    <source>
        <strain evidence="1">W744_W776</strain>
    </source>
</reference>
<evidence type="ECO:0000313" key="1">
    <source>
        <dbReference type="EMBL" id="KAG8183179.1"/>
    </source>
</evidence>
<dbReference type="AlphaFoldDB" id="A0AAV6UGL7"/>